<dbReference type="AlphaFoldDB" id="I2E2F5"/>
<dbReference type="EMBL" id="JQ665880">
    <property type="protein sequence ID" value="AFJ91673.1"/>
    <property type="molecule type" value="Genomic_DNA"/>
</dbReference>
<geneLocation type="plasmid" evidence="1">
    <name>pHRC017</name>
</geneLocation>
<name>I2E2F5_RHIML</name>
<keyword evidence="1" id="KW-0614">Plasmid</keyword>
<sequence length="50" mass="5799">MTSQYRSLGAVRYIGESQRLQPIRSQGPILRRLPLSFLYWSCQLTIDVSL</sequence>
<evidence type="ECO:0000313" key="1">
    <source>
        <dbReference type="EMBL" id="AFJ91673.1"/>
    </source>
</evidence>
<proteinExistence type="predicted"/>
<organism evidence="1">
    <name type="scientific">Rhizobium meliloti</name>
    <name type="common">Ensifer meliloti</name>
    <name type="synonym">Sinorhizobium meliloti</name>
    <dbReference type="NCBI Taxonomy" id="382"/>
    <lineage>
        <taxon>Bacteria</taxon>
        <taxon>Pseudomonadati</taxon>
        <taxon>Pseudomonadota</taxon>
        <taxon>Alphaproteobacteria</taxon>
        <taxon>Hyphomicrobiales</taxon>
        <taxon>Rhizobiaceae</taxon>
        <taxon>Sinorhizobium/Ensifer group</taxon>
        <taxon>Sinorhizobium</taxon>
    </lineage>
</organism>
<reference evidence="1" key="1">
    <citation type="journal article" date="2012" name="Mol. Plant Microbe Interact.">
        <title>Rhizobial plasmids that cause impaired symbiotic nitrogen fixation and enhanced host invasion.</title>
        <authorList>
            <person name="Crook M.B."/>
            <person name="Lindsay D.P."/>
            <person name="Biggs M.B."/>
            <person name="Bentley J.S."/>
            <person name="Price J.C."/>
            <person name="Clement S.C."/>
            <person name="Clement M.J."/>
            <person name="Long S.R."/>
            <person name="Griffitts J.S."/>
        </authorList>
    </citation>
    <scope>NUCLEOTIDE SEQUENCE</scope>
    <source>
        <strain evidence="1">C017</strain>
        <plasmid evidence="1">pHRC017</plasmid>
    </source>
</reference>
<accession>I2E2F5</accession>
<gene>
    <name evidence="1" type="ORF">pHRC017_0723</name>
</gene>
<protein>
    <submittedName>
        <fullName evidence="1">Uncharacterized protein</fullName>
    </submittedName>
</protein>